<keyword evidence="3" id="KW-0813">Transport</keyword>
<dbReference type="AlphaFoldDB" id="A0A0J8GTY3"/>
<evidence type="ECO:0000313" key="6">
    <source>
        <dbReference type="Proteomes" id="UP000037600"/>
    </source>
</evidence>
<dbReference type="OrthoDB" id="9771186at2"/>
<dbReference type="STRING" id="1513271.XM47_15860"/>
<dbReference type="GO" id="GO:0055085">
    <property type="term" value="P:transmembrane transport"/>
    <property type="evidence" value="ECO:0007669"/>
    <property type="project" value="InterPro"/>
</dbReference>
<dbReference type="InterPro" id="IPR038404">
    <property type="entry name" value="TRAP_DctP_sf"/>
</dbReference>
<dbReference type="NCBIfam" id="TIGR00787">
    <property type="entry name" value="dctP"/>
    <property type="match status" value="1"/>
</dbReference>
<dbReference type="RefSeq" id="WP_048694692.1">
    <property type="nucleotide sequence ID" value="NZ_KQ130502.1"/>
</dbReference>
<keyword evidence="4" id="KW-0732">Signal</keyword>
<comment type="caution">
    <text evidence="5">The sequence shown here is derived from an EMBL/GenBank/DDBJ whole genome shotgun (WGS) entry which is preliminary data.</text>
</comment>
<dbReference type="NCBIfam" id="NF037995">
    <property type="entry name" value="TRAP_S1"/>
    <property type="match status" value="1"/>
</dbReference>
<sequence length="328" mass="36754">MRKVILILSMLLCIPLSTATERLLWGHVYETSEPLHKWAVWAADEVQRRTNGRVEIDIFPISILGKEAELNESLSLGVVDIIYTGTSFAAQLSPSLAIADLPYVFDGYEHWQAFNNSELLLSLADDYASATRGNKILGNSYYGQRHVTSNTAIVDLAGMKNLKIRVPNASIFKEFPLAVGANPTPIAFSEVYMALQQGVVDAQENPLPTIKAKKLYEVQKHINLTGHLMGSILTIVSSYRWDKLQAQDREVLQTVLQQAAVKVSEETRHNELALIDWFQQNGISVNQFDTQSFRQATLKRHAPYVEKVGRENYQKLISLNPDNAEGVN</sequence>
<dbReference type="PANTHER" id="PTHR33376:SF4">
    <property type="entry name" value="SIALIC ACID-BINDING PERIPLASMIC PROTEIN SIAP"/>
    <property type="match status" value="1"/>
</dbReference>
<evidence type="ECO:0000313" key="5">
    <source>
        <dbReference type="EMBL" id="KMT64148.1"/>
    </source>
</evidence>
<dbReference type="PATRIC" id="fig|1513271.3.peg.3267"/>
<dbReference type="Proteomes" id="UP000037600">
    <property type="component" value="Unassembled WGS sequence"/>
</dbReference>
<comment type="subcellular location">
    <subcellularLocation>
        <location evidence="1">Cell envelope</location>
    </subcellularLocation>
</comment>
<evidence type="ECO:0000256" key="3">
    <source>
        <dbReference type="ARBA" id="ARBA00022448"/>
    </source>
</evidence>
<dbReference type="EMBL" id="LAZL01000030">
    <property type="protein sequence ID" value="KMT64148.1"/>
    <property type="molecule type" value="Genomic_DNA"/>
</dbReference>
<dbReference type="PIRSF" id="PIRSF006470">
    <property type="entry name" value="DctB"/>
    <property type="match status" value="1"/>
</dbReference>
<proteinExistence type="inferred from homology"/>
<dbReference type="InterPro" id="IPR004682">
    <property type="entry name" value="TRAP_DctP"/>
</dbReference>
<accession>A0A0J8GTY3</accession>
<evidence type="ECO:0000256" key="4">
    <source>
        <dbReference type="ARBA" id="ARBA00022729"/>
    </source>
</evidence>
<name>A0A0J8GTY3_9ALTE</name>
<protein>
    <submittedName>
        <fullName evidence="5">ABC transporter substrate-binding protein</fullName>
    </submittedName>
</protein>
<dbReference type="PANTHER" id="PTHR33376">
    <property type="match status" value="1"/>
</dbReference>
<keyword evidence="6" id="KW-1185">Reference proteome</keyword>
<dbReference type="CDD" id="cd13672">
    <property type="entry name" value="PBP2_TRAP_Siap"/>
    <property type="match status" value="1"/>
</dbReference>
<comment type="similarity">
    <text evidence="2">Belongs to the bacterial solute-binding protein 7 family.</text>
</comment>
<dbReference type="Pfam" id="PF03480">
    <property type="entry name" value="DctP"/>
    <property type="match status" value="1"/>
</dbReference>
<reference evidence="5 6" key="1">
    <citation type="submission" date="2015-04" db="EMBL/GenBank/DDBJ databases">
        <title>Draft Genome Sequence of the Novel Agar-Digesting Marine Bacterium Q1.</title>
        <authorList>
            <person name="Li Y."/>
            <person name="Li D."/>
            <person name="Chen G."/>
            <person name="Du Z."/>
        </authorList>
    </citation>
    <scope>NUCLEOTIDE SEQUENCE [LARGE SCALE GENOMIC DNA]</scope>
    <source>
        <strain evidence="5 6">Q1</strain>
    </source>
</reference>
<evidence type="ECO:0000256" key="2">
    <source>
        <dbReference type="ARBA" id="ARBA00009023"/>
    </source>
</evidence>
<gene>
    <name evidence="5" type="ORF">XM47_15860</name>
</gene>
<dbReference type="GO" id="GO:0030288">
    <property type="term" value="C:outer membrane-bounded periplasmic space"/>
    <property type="evidence" value="ECO:0007669"/>
    <property type="project" value="InterPro"/>
</dbReference>
<dbReference type="Gene3D" id="3.40.190.170">
    <property type="entry name" value="Bacterial extracellular solute-binding protein, family 7"/>
    <property type="match status" value="1"/>
</dbReference>
<evidence type="ECO:0000256" key="1">
    <source>
        <dbReference type="ARBA" id="ARBA00004196"/>
    </source>
</evidence>
<dbReference type="InterPro" id="IPR018389">
    <property type="entry name" value="DctP_fam"/>
</dbReference>
<organism evidence="5 6">
    <name type="scientific">Catenovulum maritimum</name>
    <dbReference type="NCBI Taxonomy" id="1513271"/>
    <lineage>
        <taxon>Bacteria</taxon>
        <taxon>Pseudomonadati</taxon>
        <taxon>Pseudomonadota</taxon>
        <taxon>Gammaproteobacteria</taxon>
        <taxon>Alteromonadales</taxon>
        <taxon>Alteromonadaceae</taxon>
        <taxon>Catenovulum</taxon>
    </lineage>
</organism>